<name>A0ABN7Z4Y7_9BURK</name>
<reference evidence="2 3" key="1">
    <citation type="submission" date="2021-08" db="EMBL/GenBank/DDBJ databases">
        <authorList>
            <person name="Peeters C."/>
        </authorList>
    </citation>
    <scope>NUCLEOTIDE SEQUENCE [LARGE SCALE GENOMIC DNA]</scope>
    <source>
        <strain evidence="2 3">LMG 21510</strain>
    </source>
</reference>
<dbReference type="CDD" id="cd12108">
    <property type="entry name" value="Hr-like"/>
    <property type="match status" value="1"/>
</dbReference>
<accession>A0ABN7Z4Y7</accession>
<dbReference type="Proteomes" id="UP000721236">
    <property type="component" value="Unassembled WGS sequence"/>
</dbReference>
<dbReference type="RefSeq" id="WP_222207403.1">
    <property type="nucleotide sequence ID" value="NZ_CAJZAH010000004.1"/>
</dbReference>
<evidence type="ECO:0000313" key="3">
    <source>
        <dbReference type="Proteomes" id="UP000721236"/>
    </source>
</evidence>
<gene>
    <name evidence="2" type="ORF">LMG21510_03693</name>
</gene>
<comment type="caution">
    <text evidence="2">The sequence shown here is derived from an EMBL/GenBank/DDBJ whole genome shotgun (WGS) entry which is preliminary data.</text>
</comment>
<evidence type="ECO:0000313" key="2">
    <source>
        <dbReference type="EMBL" id="CAG9179129.1"/>
    </source>
</evidence>
<protein>
    <recommendedName>
        <fullName evidence="1">Hemerythrin-like domain-containing protein</fullName>
    </recommendedName>
</protein>
<dbReference type="Pfam" id="PF01814">
    <property type="entry name" value="Hemerythrin"/>
    <property type="match status" value="1"/>
</dbReference>
<evidence type="ECO:0000259" key="1">
    <source>
        <dbReference type="Pfam" id="PF01814"/>
    </source>
</evidence>
<keyword evidence="3" id="KW-1185">Reference proteome</keyword>
<dbReference type="PANTHER" id="PTHR35585:SF1">
    <property type="entry name" value="HHE DOMAIN PROTEIN (AFU_ORTHOLOGUE AFUA_4G00730)"/>
    <property type="match status" value="1"/>
</dbReference>
<proteinExistence type="predicted"/>
<sequence length="154" mass="17532">MEKSKIPAAQREAIGMLMDDHRAVKKLFKEFEGAKERSQQEQIAQQTCHELTVHAQIEEEIFYPGVRGQSDDIDDLLDEAKVEHQVAKDLIAAIEGDLGGEMLEANYKVLSEYVSHHVQEEEDELFKKVIKTGMDLKEAAQQMMARKEELMAMA</sequence>
<feature type="domain" description="Hemerythrin-like" evidence="1">
    <location>
        <begin position="14"/>
        <end position="128"/>
    </location>
</feature>
<dbReference type="EMBL" id="CAJZAH010000004">
    <property type="protein sequence ID" value="CAG9179129.1"/>
    <property type="molecule type" value="Genomic_DNA"/>
</dbReference>
<organism evidence="2 3">
    <name type="scientific">Cupriavidus respiraculi</name>
    <dbReference type="NCBI Taxonomy" id="195930"/>
    <lineage>
        <taxon>Bacteria</taxon>
        <taxon>Pseudomonadati</taxon>
        <taxon>Pseudomonadota</taxon>
        <taxon>Betaproteobacteria</taxon>
        <taxon>Burkholderiales</taxon>
        <taxon>Burkholderiaceae</taxon>
        <taxon>Cupriavidus</taxon>
    </lineage>
</organism>
<dbReference type="PANTHER" id="PTHR35585">
    <property type="entry name" value="HHE DOMAIN PROTEIN (AFU_ORTHOLOGUE AFUA_4G00730)"/>
    <property type="match status" value="1"/>
</dbReference>
<dbReference type="Gene3D" id="1.20.120.520">
    <property type="entry name" value="nmb1532 protein domain like"/>
    <property type="match status" value="1"/>
</dbReference>
<dbReference type="InterPro" id="IPR012312">
    <property type="entry name" value="Hemerythrin-like"/>
</dbReference>